<organism evidence="1">
    <name type="scientific">Tanacetum cinerariifolium</name>
    <name type="common">Dalmatian daisy</name>
    <name type="synonym">Chrysanthemum cinerariifolium</name>
    <dbReference type="NCBI Taxonomy" id="118510"/>
    <lineage>
        <taxon>Eukaryota</taxon>
        <taxon>Viridiplantae</taxon>
        <taxon>Streptophyta</taxon>
        <taxon>Embryophyta</taxon>
        <taxon>Tracheophyta</taxon>
        <taxon>Spermatophyta</taxon>
        <taxon>Magnoliopsida</taxon>
        <taxon>eudicotyledons</taxon>
        <taxon>Gunneridae</taxon>
        <taxon>Pentapetalae</taxon>
        <taxon>asterids</taxon>
        <taxon>campanulids</taxon>
        <taxon>Asterales</taxon>
        <taxon>Asteraceae</taxon>
        <taxon>Asteroideae</taxon>
        <taxon>Anthemideae</taxon>
        <taxon>Anthemidinae</taxon>
        <taxon>Tanacetum</taxon>
    </lineage>
</organism>
<comment type="caution">
    <text evidence="1">The sequence shown here is derived from an EMBL/GenBank/DDBJ whole genome shotgun (WGS) entry which is preliminary data.</text>
</comment>
<evidence type="ECO:0000313" key="1">
    <source>
        <dbReference type="EMBL" id="GFD35485.1"/>
    </source>
</evidence>
<sequence>GDIPQPLSQLVLKLIAKNPDDRYQSAGSLLADLRSCKCQWHQFKDIPDLGLDPDGDRSAARSEFRTAQARRQEAILTSRTSVVIPGGQDTLDLASVMKAAQALSEETDQDRLIEMLMSTTIMHAGAQRAVLLLVKSDAPVICAMGQGCDNGLQVQLVRLTPGKHHL</sequence>
<proteinExistence type="predicted"/>
<name>A0A699VIW7_TANCI</name>
<dbReference type="Gene3D" id="3.30.450.40">
    <property type="match status" value="1"/>
</dbReference>
<protein>
    <submittedName>
        <fullName evidence="1">Uncharacterized protein</fullName>
    </submittedName>
</protein>
<accession>A0A699VIW7</accession>
<reference evidence="1" key="1">
    <citation type="journal article" date="2019" name="Sci. Rep.">
        <title>Draft genome of Tanacetum cinerariifolium, the natural source of mosquito coil.</title>
        <authorList>
            <person name="Yamashiro T."/>
            <person name="Shiraishi A."/>
            <person name="Satake H."/>
            <person name="Nakayama K."/>
        </authorList>
    </citation>
    <scope>NUCLEOTIDE SEQUENCE</scope>
</reference>
<dbReference type="EMBL" id="BKCJ011459422">
    <property type="protein sequence ID" value="GFD35485.1"/>
    <property type="molecule type" value="Genomic_DNA"/>
</dbReference>
<dbReference type="AlphaFoldDB" id="A0A699VIW7"/>
<gene>
    <name evidence="1" type="ORF">Tci_907454</name>
</gene>
<feature type="non-terminal residue" evidence="1">
    <location>
        <position position="1"/>
    </location>
</feature>
<feature type="non-terminal residue" evidence="1">
    <location>
        <position position="166"/>
    </location>
</feature>
<dbReference type="InterPro" id="IPR029016">
    <property type="entry name" value="GAF-like_dom_sf"/>
</dbReference>